<evidence type="ECO:0000256" key="2">
    <source>
        <dbReference type="SAM" id="Phobius"/>
    </source>
</evidence>
<dbReference type="KEGG" id="mno:Mnod_5088"/>
<accession>B8IIQ7</accession>
<dbReference type="AlphaFoldDB" id="B8IIQ7"/>
<evidence type="ECO:0000313" key="4">
    <source>
        <dbReference type="Proteomes" id="UP000008207"/>
    </source>
</evidence>
<protein>
    <submittedName>
        <fullName evidence="3">Uncharacterized protein</fullName>
    </submittedName>
</protein>
<dbReference type="HOGENOM" id="CLU_2508909_0_0_5"/>
<gene>
    <name evidence="3" type="ordered locus">Mnod_5088</name>
</gene>
<keyword evidence="4" id="KW-1185">Reference proteome</keyword>
<dbReference type="EMBL" id="CP001349">
    <property type="protein sequence ID" value="ACL59934.1"/>
    <property type="molecule type" value="Genomic_DNA"/>
</dbReference>
<keyword evidence="2" id="KW-0812">Transmembrane</keyword>
<sequence>MLTRPQPDLIASAPRPAAPHFPAETFPAFEPPLFLREPLTDDEPQREPANRDWLATGLVIVAVAILIALALSGGALVNAVRGVVL</sequence>
<dbReference type="Proteomes" id="UP000008207">
    <property type="component" value="Chromosome"/>
</dbReference>
<dbReference type="RefSeq" id="WP_015931553.1">
    <property type="nucleotide sequence ID" value="NC_011894.1"/>
</dbReference>
<feature type="region of interest" description="Disordered" evidence="1">
    <location>
        <begin position="1"/>
        <end position="21"/>
    </location>
</feature>
<organism evidence="3 4">
    <name type="scientific">Methylobacterium nodulans (strain LMG 21967 / CNCM I-2342 / ORS 2060)</name>
    <dbReference type="NCBI Taxonomy" id="460265"/>
    <lineage>
        <taxon>Bacteria</taxon>
        <taxon>Pseudomonadati</taxon>
        <taxon>Pseudomonadota</taxon>
        <taxon>Alphaproteobacteria</taxon>
        <taxon>Hyphomicrobiales</taxon>
        <taxon>Methylobacteriaceae</taxon>
        <taxon>Methylobacterium</taxon>
    </lineage>
</organism>
<proteinExistence type="predicted"/>
<evidence type="ECO:0000256" key="1">
    <source>
        <dbReference type="SAM" id="MobiDB-lite"/>
    </source>
</evidence>
<dbReference type="STRING" id="460265.Mnod_5088"/>
<name>B8IIQ7_METNO</name>
<feature type="transmembrane region" description="Helical" evidence="2">
    <location>
        <begin position="53"/>
        <end position="80"/>
    </location>
</feature>
<reference evidence="3 4" key="1">
    <citation type="submission" date="2009-01" db="EMBL/GenBank/DDBJ databases">
        <title>Complete sequence of chromosome of Methylobacterium nodulans ORS 2060.</title>
        <authorList>
            <consortium name="US DOE Joint Genome Institute"/>
            <person name="Lucas S."/>
            <person name="Copeland A."/>
            <person name="Lapidus A."/>
            <person name="Glavina del Rio T."/>
            <person name="Dalin E."/>
            <person name="Tice H."/>
            <person name="Bruce D."/>
            <person name="Goodwin L."/>
            <person name="Pitluck S."/>
            <person name="Sims D."/>
            <person name="Brettin T."/>
            <person name="Detter J.C."/>
            <person name="Han C."/>
            <person name="Larimer F."/>
            <person name="Land M."/>
            <person name="Hauser L."/>
            <person name="Kyrpides N."/>
            <person name="Ivanova N."/>
            <person name="Marx C.J."/>
            <person name="Richardson P."/>
        </authorList>
    </citation>
    <scope>NUCLEOTIDE SEQUENCE [LARGE SCALE GENOMIC DNA]</scope>
    <source>
        <strain evidence="4">LMG 21967 / CNCM I-2342 / ORS 2060</strain>
    </source>
</reference>
<keyword evidence="2" id="KW-1133">Transmembrane helix</keyword>
<evidence type="ECO:0000313" key="3">
    <source>
        <dbReference type="EMBL" id="ACL59934.1"/>
    </source>
</evidence>
<keyword evidence="2" id="KW-0472">Membrane</keyword>